<accession>A0A7I7KZX0</accession>
<evidence type="ECO:0000256" key="5">
    <source>
        <dbReference type="PROSITE-ProRule" id="PRU00335"/>
    </source>
</evidence>
<reference evidence="8 9" key="1">
    <citation type="journal article" date="2019" name="Emerg. Microbes Infect.">
        <title>Comprehensive subspecies identification of 175 nontuberculous mycobacteria species based on 7547 genomic profiles.</title>
        <authorList>
            <person name="Matsumoto Y."/>
            <person name="Kinjo T."/>
            <person name="Motooka D."/>
            <person name="Nabeya D."/>
            <person name="Jung N."/>
            <person name="Uechi K."/>
            <person name="Horii T."/>
            <person name="Iida T."/>
            <person name="Fujita J."/>
            <person name="Nakamura S."/>
        </authorList>
    </citation>
    <scope>NUCLEOTIDE SEQUENCE [LARGE SCALE GENOMIC DNA]</scope>
    <source>
        <strain evidence="8 9">JCM 12404</strain>
    </source>
</reference>
<keyword evidence="2" id="KW-0805">Transcription regulation</keyword>
<feature type="DNA-binding region" description="H-T-H motif" evidence="5">
    <location>
        <begin position="11"/>
        <end position="30"/>
    </location>
</feature>
<evidence type="ECO:0000256" key="1">
    <source>
        <dbReference type="ARBA" id="ARBA00022491"/>
    </source>
</evidence>
<keyword evidence="3 5" id="KW-0238">DNA-binding</keyword>
<dbReference type="InterPro" id="IPR001647">
    <property type="entry name" value="HTH_TetR"/>
</dbReference>
<proteinExistence type="predicted"/>
<dbReference type="Gene3D" id="1.10.357.10">
    <property type="entry name" value="Tetracycline Repressor, domain 2"/>
    <property type="match status" value="1"/>
</dbReference>
<dbReference type="PANTHER" id="PTHR47506">
    <property type="entry name" value="TRANSCRIPTIONAL REGULATORY PROTEIN"/>
    <property type="match status" value="1"/>
</dbReference>
<dbReference type="AlphaFoldDB" id="A0A7I7KZX0"/>
<keyword evidence="6" id="KW-0472">Membrane</keyword>
<evidence type="ECO:0000313" key="9">
    <source>
        <dbReference type="Proteomes" id="UP000465866"/>
    </source>
</evidence>
<organism evidence="8 9">
    <name type="scientific">Mycobacterium cookii</name>
    <dbReference type="NCBI Taxonomy" id="1775"/>
    <lineage>
        <taxon>Bacteria</taxon>
        <taxon>Bacillati</taxon>
        <taxon>Actinomycetota</taxon>
        <taxon>Actinomycetes</taxon>
        <taxon>Mycobacteriales</taxon>
        <taxon>Mycobacteriaceae</taxon>
        <taxon>Mycobacterium</taxon>
    </lineage>
</organism>
<dbReference type="PANTHER" id="PTHR47506:SF1">
    <property type="entry name" value="HTH-TYPE TRANSCRIPTIONAL REGULATOR YJDC"/>
    <property type="match status" value="1"/>
</dbReference>
<evidence type="ECO:0000256" key="2">
    <source>
        <dbReference type="ARBA" id="ARBA00023015"/>
    </source>
</evidence>
<evidence type="ECO:0000256" key="4">
    <source>
        <dbReference type="ARBA" id="ARBA00023163"/>
    </source>
</evidence>
<dbReference type="KEGG" id="mcoo:MCOO_34480"/>
<keyword evidence="6" id="KW-1133">Transmembrane helix</keyword>
<gene>
    <name evidence="8" type="ORF">MCOO_34480</name>
</gene>
<keyword evidence="4" id="KW-0804">Transcription</keyword>
<keyword evidence="9" id="KW-1185">Reference proteome</keyword>
<evidence type="ECO:0000256" key="6">
    <source>
        <dbReference type="SAM" id="Phobius"/>
    </source>
</evidence>
<protein>
    <recommendedName>
        <fullName evidence="7">HTH tetR-type domain-containing protein</fullName>
    </recommendedName>
</protein>
<dbReference type="InterPro" id="IPR036271">
    <property type="entry name" value="Tet_transcr_reg_TetR-rel_C_sf"/>
</dbReference>
<dbReference type="Pfam" id="PF13977">
    <property type="entry name" value="TetR_C_6"/>
    <property type="match status" value="1"/>
</dbReference>
<dbReference type="EMBL" id="AP022569">
    <property type="protein sequence ID" value="BBX47433.1"/>
    <property type="molecule type" value="Genomic_DNA"/>
</dbReference>
<keyword evidence="1" id="KW-0678">Repressor</keyword>
<dbReference type="InterPro" id="IPR039538">
    <property type="entry name" value="BetI_C"/>
</dbReference>
<name>A0A7I7KZX0_9MYCO</name>
<dbReference type="InterPro" id="IPR009057">
    <property type="entry name" value="Homeodomain-like_sf"/>
</dbReference>
<evidence type="ECO:0000259" key="7">
    <source>
        <dbReference type="PROSITE" id="PS50977"/>
    </source>
</evidence>
<feature type="transmembrane region" description="Helical" evidence="6">
    <location>
        <begin position="134"/>
        <end position="154"/>
    </location>
</feature>
<dbReference type="PROSITE" id="PS50977">
    <property type="entry name" value="HTH_TETR_2"/>
    <property type="match status" value="1"/>
</dbReference>
<dbReference type="SUPFAM" id="SSF46689">
    <property type="entry name" value="Homeodomain-like"/>
    <property type="match status" value="1"/>
</dbReference>
<dbReference type="GO" id="GO:0003677">
    <property type="term" value="F:DNA binding"/>
    <property type="evidence" value="ECO:0007669"/>
    <property type="project" value="UniProtKB-UniRule"/>
</dbReference>
<dbReference type="Pfam" id="PF00440">
    <property type="entry name" value="TetR_N"/>
    <property type="match status" value="1"/>
</dbReference>
<dbReference type="SUPFAM" id="SSF48498">
    <property type="entry name" value="Tetracyclin repressor-like, C-terminal domain"/>
    <property type="match status" value="1"/>
</dbReference>
<feature type="domain" description="HTH tetR-type" evidence="7">
    <location>
        <begin position="1"/>
        <end position="48"/>
    </location>
</feature>
<dbReference type="Proteomes" id="UP000465866">
    <property type="component" value="Chromosome"/>
</dbReference>
<evidence type="ECO:0000256" key="3">
    <source>
        <dbReference type="ARBA" id="ARBA00023125"/>
    </source>
</evidence>
<sequence length="181" mass="19923">MFSERGYGAATFQAIAVRADLTRPAINHYFANKRVLYWEVLDETVDALIAASIQRARRQTSLAGRVSEFIEGTIDAEAKNRTASAFLITATLEAQRHPELSRPEADPVSRTREFLSWAIGDAIARGELKPDTDAGPLAAMLLSVLLGVGFYAGYVDSRDAFDKITEQLKQLLASSLSHQHK</sequence>
<keyword evidence="6" id="KW-0812">Transmembrane</keyword>
<evidence type="ECO:0000313" key="8">
    <source>
        <dbReference type="EMBL" id="BBX47433.1"/>
    </source>
</evidence>